<dbReference type="EMBL" id="LMVP01000490">
    <property type="protein sequence ID" value="PAV11683.1"/>
    <property type="molecule type" value="Genomic_DNA"/>
</dbReference>
<gene>
    <name evidence="3" type="ORF">ASJ81_09580</name>
</gene>
<evidence type="ECO:0000256" key="2">
    <source>
        <dbReference type="SAM" id="Phobius"/>
    </source>
</evidence>
<evidence type="ECO:0000313" key="4">
    <source>
        <dbReference type="Proteomes" id="UP000218164"/>
    </source>
</evidence>
<protein>
    <submittedName>
        <fullName evidence="3">Uncharacterized protein</fullName>
    </submittedName>
</protein>
<keyword evidence="4" id="KW-1185">Reference proteome</keyword>
<feature type="transmembrane region" description="Helical" evidence="2">
    <location>
        <begin position="21"/>
        <end position="40"/>
    </location>
</feature>
<comment type="caution">
    <text evidence="3">The sequence shown here is derived from an EMBL/GenBank/DDBJ whole genome shotgun (WGS) entry which is preliminary data.</text>
</comment>
<feature type="transmembrane region" description="Helical" evidence="2">
    <location>
        <begin position="60"/>
        <end position="79"/>
    </location>
</feature>
<keyword evidence="2" id="KW-0812">Transmembrane</keyword>
<dbReference type="Proteomes" id="UP000218164">
    <property type="component" value="Unassembled WGS sequence"/>
</dbReference>
<feature type="region of interest" description="Disordered" evidence="1">
    <location>
        <begin position="82"/>
        <end position="104"/>
    </location>
</feature>
<name>A0A2A2HR07_9EURY</name>
<sequence>MASAYIGLNRDQIPHASVATRILLTIGGAFGSAILATIVEQQLSYSSVSGTQTVAGAYNVAFWWLIVFTIITLVPSLLLSTRKNEPVTGPDSTVQIKAQKDSTG</sequence>
<accession>A0A2A2HR07</accession>
<reference evidence="3 4" key="1">
    <citation type="journal article" date="2017" name="BMC Genomics">
        <title>Genomic analysis of methanogenic archaea reveals a shift towards energy conservation.</title>
        <authorList>
            <person name="Gilmore S.P."/>
            <person name="Henske J.K."/>
            <person name="Sexton J.A."/>
            <person name="Solomon K.V."/>
            <person name="Seppala S."/>
            <person name="Yoo J.I."/>
            <person name="Huyett L.M."/>
            <person name="Pressman A."/>
            <person name="Cogan J.Z."/>
            <person name="Kivenson V."/>
            <person name="Peng X."/>
            <person name="Tan Y."/>
            <person name="Valentine D.L."/>
            <person name="O'Malley M.A."/>
        </authorList>
    </citation>
    <scope>NUCLEOTIDE SEQUENCE [LARGE SCALE GENOMIC DNA]</scope>
    <source>
        <strain evidence="3 4">MC-15</strain>
    </source>
</reference>
<organism evidence="3 4">
    <name type="scientific">Methanosarcina spelaei</name>
    <dbReference type="NCBI Taxonomy" id="1036679"/>
    <lineage>
        <taxon>Archaea</taxon>
        <taxon>Methanobacteriati</taxon>
        <taxon>Methanobacteriota</taxon>
        <taxon>Stenosarchaea group</taxon>
        <taxon>Methanomicrobia</taxon>
        <taxon>Methanosarcinales</taxon>
        <taxon>Methanosarcinaceae</taxon>
        <taxon>Methanosarcina</taxon>
    </lineage>
</organism>
<proteinExistence type="predicted"/>
<evidence type="ECO:0000313" key="3">
    <source>
        <dbReference type="EMBL" id="PAV11683.1"/>
    </source>
</evidence>
<keyword evidence="2" id="KW-0472">Membrane</keyword>
<keyword evidence="2" id="KW-1133">Transmembrane helix</keyword>
<evidence type="ECO:0000256" key="1">
    <source>
        <dbReference type="SAM" id="MobiDB-lite"/>
    </source>
</evidence>
<dbReference type="AlphaFoldDB" id="A0A2A2HR07"/>